<name>A0AAW0YSJ1_9TREE</name>
<feature type="transmembrane region" description="Helical" evidence="2">
    <location>
        <begin position="255"/>
        <end position="287"/>
    </location>
</feature>
<evidence type="ECO:0000256" key="2">
    <source>
        <dbReference type="SAM" id="Phobius"/>
    </source>
</evidence>
<keyword evidence="4" id="KW-1185">Reference proteome</keyword>
<evidence type="ECO:0000313" key="3">
    <source>
        <dbReference type="EMBL" id="KAK8843932.1"/>
    </source>
</evidence>
<reference evidence="3 4" key="1">
    <citation type="journal article" date="2024" name="bioRxiv">
        <title>Comparative genomics of Cryptococcus and Kwoniella reveals pathogenesis evolution and contrasting karyotype dynamics via intercentromeric recombination or chromosome fusion.</title>
        <authorList>
            <person name="Coelho M.A."/>
            <person name="David-Palma M."/>
            <person name="Shea T."/>
            <person name="Bowers K."/>
            <person name="McGinley-Smith S."/>
            <person name="Mohammad A.W."/>
            <person name="Gnirke A."/>
            <person name="Yurkov A.M."/>
            <person name="Nowrousian M."/>
            <person name="Sun S."/>
            <person name="Cuomo C.A."/>
            <person name="Heitman J."/>
        </authorList>
    </citation>
    <scope>NUCLEOTIDE SEQUENCE [LARGE SCALE GENOMIC DNA]</scope>
    <source>
        <strain evidence="3 4">CBS 13917</strain>
    </source>
</reference>
<proteinExistence type="predicted"/>
<protein>
    <submittedName>
        <fullName evidence="3">Uncharacterized protein</fullName>
    </submittedName>
</protein>
<dbReference type="GeneID" id="92183982"/>
<evidence type="ECO:0000313" key="4">
    <source>
        <dbReference type="Proteomes" id="UP001388673"/>
    </source>
</evidence>
<dbReference type="AlphaFoldDB" id="A0AAW0YSJ1"/>
<feature type="region of interest" description="Disordered" evidence="1">
    <location>
        <begin position="1"/>
        <end position="59"/>
    </location>
</feature>
<evidence type="ECO:0000256" key="1">
    <source>
        <dbReference type="SAM" id="MobiDB-lite"/>
    </source>
</evidence>
<comment type="caution">
    <text evidence="3">The sequence shown here is derived from an EMBL/GenBank/DDBJ whole genome shotgun (WGS) entry which is preliminary data.</text>
</comment>
<keyword evidence="2" id="KW-0472">Membrane</keyword>
<keyword evidence="2" id="KW-0812">Transmembrane</keyword>
<accession>A0AAW0YSJ1</accession>
<dbReference type="RefSeq" id="XP_066799496.1">
    <property type="nucleotide sequence ID" value="XM_066949804.1"/>
</dbReference>
<sequence>MSTLPSPPSRRQLAVAPGPPHHRAVSPAPHTTPPVTSDRNHANHTEAGPSGHPIGRSRVTPHVVPVRKRSLPMAAPSTHPLQMEIDRLTAVCEEHERVIRSGLSTVKHHLLTMTPDIIERLHKSDDDAETITASIQQSLQDHIPPFQSHLRKIIQQREGDVDLMRRRTTPWRDVVSVEDKETAGSAINGDGPLTKTKEDGGGLKRLTRIVDGPGNGERDALTRVELWADEVDMYLTSEIVRVKERLASKRSKRRLLIRAIQLLSISAAIFLGGLVLSMLIAEILSIFKPIWRP</sequence>
<dbReference type="Proteomes" id="UP001388673">
    <property type="component" value="Unassembled WGS sequence"/>
</dbReference>
<gene>
    <name evidence="3" type="ORF">IAR55_006724</name>
</gene>
<dbReference type="EMBL" id="JBCAWK010000014">
    <property type="protein sequence ID" value="KAK8843932.1"/>
    <property type="molecule type" value="Genomic_DNA"/>
</dbReference>
<dbReference type="KEGG" id="kne:92183982"/>
<keyword evidence="2" id="KW-1133">Transmembrane helix</keyword>
<organism evidence="3 4">
    <name type="scientific">Kwoniella newhampshirensis</name>
    <dbReference type="NCBI Taxonomy" id="1651941"/>
    <lineage>
        <taxon>Eukaryota</taxon>
        <taxon>Fungi</taxon>
        <taxon>Dikarya</taxon>
        <taxon>Basidiomycota</taxon>
        <taxon>Agaricomycotina</taxon>
        <taxon>Tremellomycetes</taxon>
        <taxon>Tremellales</taxon>
        <taxon>Cryptococcaceae</taxon>
        <taxon>Kwoniella</taxon>
    </lineage>
</organism>